<gene>
    <name evidence="2" type="ORF">ATK06_0119</name>
</gene>
<dbReference type="STRING" id="1724.GCA_001044175_00223"/>
<dbReference type="Proteomes" id="UP000221653">
    <property type="component" value="Unassembled WGS sequence"/>
</dbReference>
<evidence type="ECO:0000256" key="1">
    <source>
        <dbReference type="SAM" id="MobiDB-lite"/>
    </source>
</evidence>
<keyword evidence="3" id="KW-1185">Reference proteome</keyword>
<reference evidence="2 3" key="1">
    <citation type="submission" date="2017-10" db="EMBL/GenBank/DDBJ databases">
        <title>Sequencing the genomes of 1000 actinobacteria strains.</title>
        <authorList>
            <person name="Klenk H.-P."/>
        </authorList>
    </citation>
    <scope>NUCLEOTIDE SEQUENCE [LARGE SCALE GENOMIC DNA]</scope>
    <source>
        <strain evidence="2 3">DSM 20688</strain>
    </source>
</reference>
<dbReference type="AlphaFoldDB" id="A0A2A9DL18"/>
<protein>
    <submittedName>
        <fullName evidence="2">Uncharacterized protein (TIGR02569 family)</fullName>
    </submittedName>
</protein>
<proteinExistence type="predicted"/>
<comment type="caution">
    <text evidence="2">The sequence shown here is derived from an EMBL/GenBank/DDBJ whole genome shotgun (WGS) entry which is preliminary data.</text>
</comment>
<organism evidence="2 3">
    <name type="scientific">Corynebacterium renale</name>
    <dbReference type="NCBI Taxonomy" id="1724"/>
    <lineage>
        <taxon>Bacteria</taxon>
        <taxon>Bacillati</taxon>
        <taxon>Actinomycetota</taxon>
        <taxon>Actinomycetes</taxon>
        <taxon>Mycobacteriales</taxon>
        <taxon>Corynebacteriaceae</taxon>
        <taxon>Corynebacterium</taxon>
    </lineage>
</organism>
<evidence type="ECO:0000313" key="3">
    <source>
        <dbReference type="Proteomes" id="UP000221653"/>
    </source>
</evidence>
<dbReference type="RefSeq" id="WP_098388669.1">
    <property type="nucleotide sequence ID" value="NZ_LS483464.1"/>
</dbReference>
<dbReference type="InterPro" id="IPR013402">
    <property type="entry name" value="CHP02569"/>
</dbReference>
<dbReference type="OrthoDB" id="4427130at2"/>
<dbReference type="EMBL" id="PDJF01000001">
    <property type="protein sequence ID" value="PFG27071.1"/>
    <property type="molecule type" value="Genomic_DNA"/>
</dbReference>
<dbReference type="NCBIfam" id="TIGR02569">
    <property type="entry name" value="TIGR02569_actnb"/>
    <property type="match status" value="1"/>
</dbReference>
<sequence>MSAENPDYTSADAGADTPTESPGEQVDREETVGPPEHVVAAFYSHTGRAPHPVPAGRAWDYGWKVGNIVFSPVEGHQAAWSARVREAIRHEGVRCARPLRSADGRVMVAGWRASSFEPGRPEERVDETVAAAVRLDDALRPITEFPDLSASDVFARADRAAWAITPGGNLLPDSEPLDDGLSVVMLRRIQERLEIPGEEFENLQVTHTAMLDTTIYHDLRTPVVTDIVGAVRPYGYTAALTIVDALIAQACHADIINRFNHIPDLYELVLRGFAYRIYVHELLENPSSQGISRMFEALETVCPTSVQ</sequence>
<accession>A0A2A9DL18</accession>
<feature type="region of interest" description="Disordered" evidence="1">
    <location>
        <begin position="1"/>
        <end position="31"/>
    </location>
</feature>
<evidence type="ECO:0000313" key="2">
    <source>
        <dbReference type="EMBL" id="PFG27071.1"/>
    </source>
</evidence>
<name>A0A2A9DL18_9CORY</name>